<dbReference type="RefSeq" id="WP_092047735.1">
    <property type="nucleotide sequence ID" value="NZ_FOQD01000002.1"/>
</dbReference>
<gene>
    <name evidence="1" type="ORF">SAMN05421753_10227</name>
</gene>
<protein>
    <submittedName>
        <fullName evidence="1">Uncharacterized protein</fullName>
    </submittedName>
</protein>
<keyword evidence="2" id="KW-1185">Reference proteome</keyword>
<evidence type="ECO:0000313" key="2">
    <source>
        <dbReference type="Proteomes" id="UP000199518"/>
    </source>
</evidence>
<evidence type="ECO:0000313" key="1">
    <source>
        <dbReference type="EMBL" id="SFH67951.1"/>
    </source>
</evidence>
<reference evidence="2" key="1">
    <citation type="submission" date="2016-10" db="EMBL/GenBank/DDBJ databases">
        <authorList>
            <person name="Varghese N."/>
            <person name="Submissions S."/>
        </authorList>
    </citation>
    <scope>NUCLEOTIDE SEQUENCE [LARGE SCALE GENOMIC DNA]</scope>
    <source>
        <strain evidence="2">DSM 26348</strain>
    </source>
</reference>
<proteinExistence type="predicted"/>
<dbReference type="AlphaFoldDB" id="A0A1I3C1U9"/>
<organism evidence="1 2">
    <name type="scientific">Planctomicrobium piriforme</name>
    <dbReference type="NCBI Taxonomy" id="1576369"/>
    <lineage>
        <taxon>Bacteria</taxon>
        <taxon>Pseudomonadati</taxon>
        <taxon>Planctomycetota</taxon>
        <taxon>Planctomycetia</taxon>
        <taxon>Planctomycetales</taxon>
        <taxon>Planctomycetaceae</taxon>
        <taxon>Planctomicrobium</taxon>
    </lineage>
</organism>
<accession>A0A1I3C1U9</accession>
<dbReference type="Proteomes" id="UP000199518">
    <property type="component" value="Unassembled WGS sequence"/>
</dbReference>
<dbReference type="EMBL" id="FOQD01000002">
    <property type="protein sequence ID" value="SFH67951.1"/>
    <property type="molecule type" value="Genomic_DNA"/>
</dbReference>
<sequence length="60" mass="7075">MNFKRLSDRPNRIIRNRRLNEDEAARYAAIRDQAELELSEILKRDEQSADKRPTIFGASE</sequence>
<name>A0A1I3C1U9_9PLAN</name>